<evidence type="ECO:0000313" key="6">
    <source>
        <dbReference type="Proteomes" id="UP000726105"/>
    </source>
</evidence>
<dbReference type="Proteomes" id="UP000726105">
    <property type="component" value="Unassembled WGS sequence"/>
</dbReference>
<evidence type="ECO:0000256" key="2">
    <source>
        <dbReference type="ARBA" id="ARBA00023125"/>
    </source>
</evidence>
<dbReference type="PROSITE" id="PS01124">
    <property type="entry name" value="HTH_ARAC_FAMILY_2"/>
    <property type="match status" value="1"/>
</dbReference>
<dbReference type="Gene3D" id="1.10.10.60">
    <property type="entry name" value="Homeodomain-like"/>
    <property type="match status" value="1"/>
</dbReference>
<evidence type="ECO:0000256" key="3">
    <source>
        <dbReference type="ARBA" id="ARBA00023163"/>
    </source>
</evidence>
<dbReference type="SMART" id="SM00342">
    <property type="entry name" value="HTH_ARAC"/>
    <property type="match status" value="1"/>
</dbReference>
<dbReference type="GO" id="GO:0043565">
    <property type="term" value="F:sequence-specific DNA binding"/>
    <property type="evidence" value="ECO:0007669"/>
    <property type="project" value="InterPro"/>
</dbReference>
<dbReference type="AlphaFoldDB" id="A0A935IY59"/>
<protein>
    <submittedName>
        <fullName evidence="5">AraC family transcriptional regulator</fullName>
    </submittedName>
</protein>
<evidence type="ECO:0000259" key="4">
    <source>
        <dbReference type="PROSITE" id="PS01124"/>
    </source>
</evidence>
<dbReference type="PANTHER" id="PTHR46796:SF15">
    <property type="entry name" value="BLL1074 PROTEIN"/>
    <property type="match status" value="1"/>
</dbReference>
<dbReference type="EMBL" id="JADJIB010000012">
    <property type="protein sequence ID" value="MBK7274818.1"/>
    <property type="molecule type" value="Genomic_DNA"/>
</dbReference>
<sequence length="271" mass="28513">MESLGTGAVGRPHPALRLFVNAYVGYRHQGAPAVHHGVAGPSATVILAFDEPIDTAWKDDPGSRGEHWRLASGLHTRPALIHTGGSQHGIQLDLTPLGVRALLGLPVGALARALVSHDDVPLGLTTQAHEAIADATTWPQRFALLDTALLAAVTSGGERRAAAAPSAALEGWHLLNASAGRMSISALAASTGWSVRHVHTCFVAEFGVTPKQVAQLMRFERARALVARGGSLARVAAESGYADQAHLTREWTRFAGQPPRATLAELAEFAV</sequence>
<comment type="caution">
    <text evidence="5">The sequence shown here is derived from an EMBL/GenBank/DDBJ whole genome shotgun (WGS) entry which is preliminary data.</text>
</comment>
<accession>A0A935IY59</accession>
<feature type="domain" description="HTH araC/xylS-type" evidence="4">
    <location>
        <begin position="167"/>
        <end position="265"/>
    </location>
</feature>
<dbReference type="GO" id="GO:0003700">
    <property type="term" value="F:DNA-binding transcription factor activity"/>
    <property type="evidence" value="ECO:0007669"/>
    <property type="project" value="InterPro"/>
</dbReference>
<dbReference type="InterPro" id="IPR050204">
    <property type="entry name" value="AraC_XylS_family_regulators"/>
</dbReference>
<organism evidence="5 6">
    <name type="scientific">Candidatus Phosphoribacter hodrii</name>
    <dbReference type="NCBI Taxonomy" id="2953743"/>
    <lineage>
        <taxon>Bacteria</taxon>
        <taxon>Bacillati</taxon>
        <taxon>Actinomycetota</taxon>
        <taxon>Actinomycetes</taxon>
        <taxon>Micrococcales</taxon>
        <taxon>Dermatophilaceae</taxon>
        <taxon>Candidatus Phosphoribacter</taxon>
    </lineage>
</organism>
<name>A0A935IY59_9MICO</name>
<proteinExistence type="predicted"/>
<keyword evidence="2" id="KW-0238">DNA-binding</keyword>
<keyword evidence="1" id="KW-0805">Transcription regulation</keyword>
<dbReference type="Pfam" id="PF12833">
    <property type="entry name" value="HTH_18"/>
    <property type="match status" value="1"/>
</dbReference>
<evidence type="ECO:0000313" key="5">
    <source>
        <dbReference type="EMBL" id="MBK7274818.1"/>
    </source>
</evidence>
<dbReference type="PANTHER" id="PTHR46796">
    <property type="entry name" value="HTH-TYPE TRANSCRIPTIONAL ACTIVATOR RHAS-RELATED"/>
    <property type="match status" value="1"/>
</dbReference>
<keyword evidence="3" id="KW-0804">Transcription</keyword>
<evidence type="ECO:0000256" key="1">
    <source>
        <dbReference type="ARBA" id="ARBA00023015"/>
    </source>
</evidence>
<dbReference type="InterPro" id="IPR018060">
    <property type="entry name" value="HTH_AraC"/>
</dbReference>
<gene>
    <name evidence="5" type="ORF">IPI13_17315</name>
</gene>
<reference evidence="5 6" key="1">
    <citation type="submission" date="2020-10" db="EMBL/GenBank/DDBJ databases">
        <title>Connecting structure to function with the recovery of over 1000 high-quality activated sludge metagenome-assembled genomes encoding full-length rRNA genes using long-read sequencing.</title>
        <authorList>
            <person name="Singleton C.M."/>
            <person name="Petriglieri F."/>
            <person name="Kristensen J.M."/>
            <person name="Kirkegaard R.H."/>
            <person name="Michaelsen T.Y."/>
            <person name="Andersen M.H."/>
            <person name="Karst S.M."/>
            <person name="Dueholm M.S."/>
            <person name="Nielsen P.H."/>
            <person name="Albertsen M."/>
        </authorList>
    </citation>
    <scope>NUCLEOTIDE SEQUENCE [LARGE SCALE GENOMIC DNA]</scope>
    <source>
        <strain evidence="5">Ega_18-Q3-R5-49_MAXAC.001</strain>
    </source>
</reference>